<evidence type="ECO:0000313" key="2">
    <source>
        <dbReference type="EMBL" id="KAF9127343.1"/>
    </source>
</evidence>
<protein>
    <submittedName>
        <fullName evidence="2">Uncharacterized protein</fullName>
    </submittedName>
</protein>
<proteinExistence type="predicted"/>
<dbReference type="OrthoDB" id="2400172at2759"/>
<organism evidence="2 3">
    <name type="scientific">Linnemannia schmuckeri</name>
    <dbReference type="NCBI Taxonomy" id="64567"/>
    <lineage>
        <taxon>Eukaryota</taxon>
        <taxon>Fungi</taxon>
        <taxon>Fungi incertae sedis</taxon>
        <taxon>Mucoromycota</taxon>
        <taxon>Mortierellomycotina</taxon>
        <taxon>Mortierellomycetes</taxon>
        <taxon>Mortierellales</taxon>
        <taxon>Mortierellaceae</taxon>
        <taxon>Linnemannia</taxon>
    </lineage>
</organism>
<evidence type="ECO:0000256" key="1">
    <source>
        <dbReference type="SAM" id="SignalP"/>
    </source>
</evidence>
<reference evidence="2" key="1">
    <citation type="journal article" date="2020" name="Fungal Divers.">
        <title>Resolving the Mortierellaceae phylogeny through synthesis of multi-gene phylogenetics and phylogenomics.</title>
        <authorList>
            <person name="Vandepol N."/>
            <person name="Liber J."/>
            <person name="Desiro A."/>
            <person name="Na H."/>
            <person name="Kennedy M."/>
            <person name="Barry K."/>
            <person name="Grigoriev I.V."/>
            <person name="Miller A.N."/>
            <person name="O'Donnell K."/>
            <person name="Stajich J.E."/>
            <person name="Bonito G."/>
        </authorList>
    </citation>
    <scope>NUCLEOTIDE SEQUENCE</scope>
    <source>
        <strain evidence="2">NRRL 6426</strain>
    </source>
</reference>
<keyword evidence="1" id="KW-0732">Signal</keyword>
<name>A0A9P5RCV0_9FUNG</name>
<accession>A0A9P5RCV0</accession>
<sequence>MKLNLLCLAALLPLAMAASRPFDGNSRCKVQGFKVAPSMVEPCCLKNMGGSDRQNRILHCKLPIRREGLFRKCVYDLGYATVVDCDYYDN</sequence>
<dbReference type="Proteomes" id="UP000748756">
    <property type="component" value="Unassembled WGS sequence"/>
</dbReference>
<gene>
    <name evidence="2" type="ORF">BG015_004556</name>
</gene>
<feature type="signal peptide" evidence="1">
    <location>
        <begin position="1"/>
        <end position="17"/>
    </location>
</feature>
<feature type="chain" id="PRO_5040209135" evidence="1">
    <location>
        <begin position="18"/>
        <end position="90"/>
    </location>
</feature>
<comment type="caution">
    <text evidence="2">The sequence shown here is derived from an EMBL/GenBank/DDBJ whole genome shotgun (WGS) entry which is preliminary data.</text>
</comment>
<keyword evidence="3" id="KW-1185">Reference proteome</keyword>
<evidence type="ECO:0000313" key="3">
    <source>
        <dbReference type="Proteomes" id="UP000748756"/>
    </source>
</evidence>
<dbReference type="AlphaFoldDB" id="A0A9P5RCV0"/>
<dbReference type="EMBL" id="JAAAUQ010002136">
    <property type="protein sequence ID" value="KAF9127343.1"/>
    <property type="molecule type" value="Genomic_DNA"/>
</dbReference>